<evidence type="ECO:0000256" key="5">
    <source>
        <dbReference type="ARBA" id="ARBA00023157"/>
    </source>
</evidence>
<dbReference type="AlphaFoldDB" id="A0A9D5CIN5"/>
<accession>A0A9D5CIN5</accession>
<evidence type="ECO:0000256" key="6">
    <source>
        <dbReference type="SAM" id="Phobius"/>
    </source>
</evidence>
<reference evidence="7" key="2">
    <citation type="journal article" date="2022" name="Hortic Res">
        <title>The genome of Dioscorea zingiberensis sheds light on the biosynthesis, origin and evolution of the medicinally important diosgenin saponins.</title>
        <authorList>
            <person name="Li Y."/>
            <person name="Tan C."/>
            <person name="Li Z."/>
            <person name="Guo J."/>
            <person name="Li S."/>
            <person name="Chen X."/>
            <person name="Wang C."/>
            <person name="Dai X."/>
            <person name="Yang H."/>
            <person name="Song W."/>
            <person name="Hou L."/>
            <person name="Xu J."/>
            <person name="Tong Z."/>
            <person name="Xu A."/>
            <person name="Yuan X."/>
            <person name="Wang W."/>
            <person name="Yang Q."/>
            <person name="Chen L."/>
            <person name="Sun Z."/>
            <person name="Wang K."/>
            <person name="Pan B."/>
            <person name="Chen J."/>
            <person name="Bao Y."/>
            <person name="Liu F."/>
            <person name="Qi X."/>
            <person name="Gang D.R."/>
            <person name="Wen J."/>
            <person name="Li J."/>
        </authorList>
    </citation>
    <scope>NUCLEOTIDE SEQUENCE</scope>
    <source>
        <strain evidence="7">Dzin_1.0</strain>
    </source>
</reference>
<protein>
    <recommendedName>
        <fullName evidence="9">Acidic protein</fullName>
    </recommendedName>
</protein>
<keyword evidence="6" id="KW-1133">Transmembrane helix</keyword>
<gene>
    <name evidence="7" type="ORF">J5N97_015594</name>
</gene>
<sequence>MEGKGVRVPLGVMIMVVVILGLNLAPAQTHSKVCCTTFNALHCYDGCYRRTQYAKGCEKECPACTYTTSVERPTNYPNDFCKLGCASSMCSTISTLQNSDDAEQVVAGCNNKCSEICNKGYNEGSNAVFTA</sequence>
<evidence type="ECO:0000256" key="2">
    <source>
        <dbReference type="ARBA" id="ARBA00004613"/>
    </source>
</evidence>
<dbReference type="PANTHER" id="PTHR33920">
    <property type="entry name" value="THIONIN-2.1-RELATED"/>
    <property type="match status" value="1"/>
</dbReference>
<dbReference type="GO" id="GO:0005576">
    <property type="term" value="C:extracellular region"/>
    <property type="evidence" value="ECO:0007669"/>
    <property type="project" value="UniProtKB-SubCell"/>
</dbReference>
<keyword evidence="8" id="KW-1185">Reference proteome</keyword>
<evidence type="ECO:0000313" key="8">
    <source>
        <dbReference type="Proteomes" id="UP001085076"/>
    </source>
</evidence>
<comment type="caution">
    <text evidence="7">The sequence shown here is derived from an EMBL/GenBank/DDBJ whole genome shotgun (WGS) entry which is preliminary data.</text>
</comment>
<evidence type="ECO:0000256" key="4">
    <source>
        <dbReference type="ARBA" id="ARBA00022821"/>
    </source>
</evidence>
<evidence type="ECO:0008006" key="9">
    <source>
        <dbReference type="Google" id="ProtNLM"/>
    </source>
</evidence>
<dbReference type="EMBL" id="JAGGNH010000004">
    <property type="protein sequence ID" value="KAJ0973629.1"/>
    <property type="molecule type" value="Genomic_DNA"/>
</dbReference>
<keyword evidence="6" id="KW-0472">Membrane</keyword>
<keyword evidence="5" id="KW-1015">Disulfide bond</keyword>
<feature type="transmembrane region" description="Helical" evidence="6">
    <location>
        <begin position="6"/>
        <end position="25"/>
    </location>
</feature>
<proteinExistence type="predicted"/>
<dbReference type="OrthoDB" id="1094916at2759"/>
<evidence type="ECO:0000313" key="7">
    <source>
        <dbReference type="EMBL" id="KAJ0973629.1"/>
    </source>
</evidence>
<keyword evidence="4" id="KW-0611">Plant defense</keyword>
<dbReference type="GO" id="GO:0006952">
    <property type="term" value="P:defense response"/>
    <property type="evidence" value="ECO:0007669"/>
    <property type="project" value="UniProtKB-KW"/>
</dbReference>
<reference evidence="7" key="1">
    <citation type="submission" date="2021-03" db="EMBL/GenBank/DDBJ databases">
        <authorList>
            <person name="Li Z."/>
            <person name="Yang C."/>
        </authorList>
    </citation>
    <scope>NUCLEOTIDE SEQUENCE</scope>
    <source>
        <strain evidence="7">Dzin_1.0</strain>
        <tissue evidence="7">Leaf</tissue>
    </source>
</reference>
<comment type="function">
    <text evidence="1">Thionins are small plant proteins which are toxic to animal cells. They seem to exert their toxic effect at the level of the cell membrane. Their precise function is not known.</text>
</comment>
<comment type="subcellular location">
    <subcellularLocation>
        <location evidence="2">Secreted</location>
    </subcellularLocation>
</comment>
<organism evidence="7 8">
    <name type="scientific">Dioscorea zingiberensis</name>
    <dbReference type="NCBI Taxonomy" id="325984"/>
    <lineage>
        <taxon>Eukaryota</taxon>
        <taxon>Viridiplantae</taxon>
        <taxon>Streptophyta</taxon>
        <taxon>Embryophyta</taxon>
        <taxon>Tracheophyta</taxon>
        <taxon>Spermatophyta</taxon>
        <taxon>Magnoliopsida</taxon>
        <taxon>Liliopsida</taxon>
        <taxon>Dioscoreales</taxon>
        <taxon>Dioscoreaceae</taxon>
        <taxon>Dioscorea</taxon>
    </lineage>
</organism>
<keyword evidence="3" id="KW-0964">Secreted</keyword>
<evidence type="ECO:0000256" key="3">
    <source>
        <dbReference type="ARBA" id="ARBA00022525"/>
    </source>
</evidence>
<dbReference type="PANTHER" id="PTHR33920:SF3">
    <property type="entry name" value="ACIDIC PROTEIN"/>
    <property type="match status" value="1"/>
</dbReference>
<evidence type="ECO:0000256" key="1">
    <source>
        <dbReference type="ARBA" id="ARBA00002847"/>
    </source>
</evidence>
<name>A0A9D5CIN5_9LILI</name>
<dbReference type="InterPro" id="IPR001010">
    <property type="entry name" value="Thionin"/>
</dbReference>
<dbReference type="Proteomes" id="UP001085076">
    <property type="component" value="Miscellaneous, Linkage group lg04"/>
</dbReference>
<keyword evidence="6" id="KW-0812">Transmembrane</keyword>